<protein>
    <submittedName>
        <fullName evidence="1">Uncharacterized protein</fullName>
    </submittedName>
</protein>
<keyword evidence="2" id="KW-1185">Reference proteome</keyword>
<sequence length="82" mass="8816">MAAIDNNESASSEGFLKKDITTKILLQLPIACCIFRFAASTNHGLPCSHIPNSCALISVLALDLLLLALLQNPMLHSLQNRG</sequence>
<evidence type="ECO:0000313" key="2">
    <source>
        <dbReference type="Proteomes" id="UP001497516"/>
    </source>
</evidence>
<organism evidence="1 2">
    <name type="scientific">Linum trigynum</name>
    <dbReference type="NCBI Taxonomy" id="586398"/>
    <lineage>
        <taxon>Eukaryota</taxon>
        <taxon>Viridiplantae</taxon>
        <taxon>Streptophyta</taxon>
        <taxon>Embryophyta</taxon>
        <taxon>Tracheophyta</taxon>
        <taxon>Spermatophyta</taxon>
        <taxon>Magnoliopsida</taxon>
        <taxon>eudicotyledons</taxon>
        <taxon>Gunneridae</taxon>
        <taxon>Pentapetalae</taxon>
        <taxon>rosids</taxon>
        <taxon>fabids</taxon>
        <taxon>Malpighiales</taxon>
        <taxon>Linaceae</taxon>
        <taxon>Linum</taxon>
    </lineage>
</organism>
<reference evidence="1 2" key="1">
    <citation type="submission" date="2024-04" db="EMBL/GenBank/DDBJ databases">
        <authorList>
            <person name="Fracassetti M."/>
        </authorList>
    </citation>
    <scope>NUCLEOTIDE SEQUENCE [LARGE SCALE GENOMIC DNA]</scope>
</reference>
<dbReference type="EMBL" id="OZ034821">
    <property type="protein sequence ID" value="CAL1407201.1"/>
    <property type="molecule type" value="Genomic_DNA"/>
</dbReference>
<proteinExistence type="predicted"/>
<name>A0AAV2G936_9ROSI</name>
<accession>A0AAV2G936</accession>
<evidence type="ECO:0000313" key="1">
    <source>
        <dbReference type="EMBL" id="CAL1407201.1"/>
    </source>
</evidence>
<gene>
    <name evidence="1" type="ORF">LTRI10_LOCUS46881</name>
</gene>
<dbReference type="AlphaFoldDB" id="A0AAV2G936"/>
<dbReference type="Proteomes" id="UP001497516">
    <property type="component" value="Chromosome 8"/>
</dbReference>